<comment type="caution">
    <text evidence="1">The sequence shown here is derived from an EMBL/GenBank/DDBJ whole genome shotgun (WGS) entry which is preliminary data.</text>
</comment>
<name>A0AAD6SVC9_9AGAR</name>
<dbReference type="AlphaFoldDB" id="A0AAD6SVC9"/>
<reference evidence="1" key="1">
    <citation type="submission" date="2023-03" db="EMBL/GenBank/DDBJ databases">
        <title>Massive genome expansion in bonnet fungi (Mycena s.s.) driven by repeated elements and novel gene families across ecological guilds.</title>
        <authorList>
            <consortium name="Lawrence Berkeley National Laboratory"/>
            <person name="Harder C.B."/>
            <person name="Miyauchi S."/>
            <person name="Viragh M."/>
            <person name="Kuo A."/>
            <person name="Thoen E."/>
            <person name="Andreopoulos B."/>
            <person name="Lu D."/>
            <person name="Skrede I."/>
            <person name="Drula E."/>
            <person name="Henrissat B."/>
            <person name="Morin E."/>
            <person name="Kohler A."/>
            <person name="Barry K."/>
            <person name="LaButti K."/>
            <person name="Morin E."/>
            <person name="Salamov A."/>
            <person name="Lipzen A."/>
            <person name="Mereny Z."/>
            <person name="Hegedus B."/>
            <person name="Baldrian P."/>
            <person name="Stursova M."/>
            <person name="Weitz H."/>
            <person name="Taylor A."/>
            <person name="Grigoriev I.V."/>
            <person name="Nagy L.G."/>
            <person name="Martin F."/>
            <person name="Kauserud H."/>
        </authorList>
    </citation>
    <scope>NUCLEOTIDE SEQUENCE</scope>
    <source>
        <strain evidence="1">CBHHK200</strain>
    </source>
</reference>
<evidence type="ECO:0000313" key="1">
    <source>
        <dbReference type="EMBL" id="KAJ7034513.1"/>
    </source>
</evidence>
<dbReference type="Proteomes" id="UP001218188">
    <property type="component" value="Unassembled WGS sequence"/>
</dbReference>
<accession>A0AAD6SVC9</accession>
<keyword evidence="2" id="KW-1185">Reference proteome</keyword>
<protein>
    <submittedName>
        <fullName evidence="1">Uncharacterized protein</fullName>
    </submittedName>
</protein>
<sequence>MLPYLANLIHRVKVSLHDNTYARIHGPWKEWEVVIWDDRLNFRCSIGRIYSQHETFEVFKKMWPGLFETIARITDAEVKFKFIDGEGLTAILVDGSKPQANALGEYLVSRNGPHLSEIHEKNPKLILPNCLRTCVTHVNRKFTKMALVVPDEPMSRIRRCLFIKTQRELDDFIQWCKDSEYKVVRDWIADKESIPWFFPSINEFLSKIPEEDCAHPYTNQHTGTNLSLLEAIDRPLSVPQLETIEDCLQQSAATTKELREQRKALKLASGVKKTKRTGEKAREILPNADEFAGLSDAENIQSSPVRPALHLCDDTTQVRANLEVELEAGLEPLFPIRYSTPYLELGGDLLDYIPT</sequence>
<organism evidence="1 2">
    <name type="scientific">Mycena alexandri</name>
    <dbReference type="NCBI Taxonomy" id="1745969"/>
    <lineage>
        <taxon>Eukaryota</taxon>
        <taxon>Fungi</taxon>
        <taxon>Dikarya</taxon>
        <taxon>Basidiomycota</taxon>
        <taxon>Agaricomycotina</taxon>
        <taxon>Agaricomycetes</taxon>
        <taxon>Agaricomycetidae</taxon>
        <taxon>Agaricales</taxon>
        <taxon>Marasmiineae</taxon>
        <taxon>Mycenaceae</taxon>
        <taxon>Mycena</taxon>
    </lineage>
</organism>
<dbReference type="EMBL" id="JARJCM010000056">
    <property type="protein sequence ID" value="KAJ7034513.1"/>
    <property type="molecule type" value="Genomic_DNA"/>
</dbReference>
<proteinExistence type="predicted"/>
<evidence type="ECO:0000313" key="2">
    <source>
        <dbReference type="Proteomes" id="UP001218188"/>
    </source>
</evidence>
<gene>
    <name evidence="1" type="ORF">C8F04DRAFT_1183059</name>
</gene>